<sequence length="40" mass="4202">MSAGKHAGKPKDKPFEPSEEINLDTPAPEGGGKHSKGENK</sequence>
<feature type="region of interest" description="Disordered" evidence="1">
    <location>
        <begin position="1"/>
        <end position="40"/>
    </location>
</feature>
<evidence type="ECO:0000313" key="3">
    <source>
        <dbReference type="Proteomes" id="UP000001918"/>
    </source>
</evidence>
<dbReference type="KEGG" id="tcu:Tcur_4610"/>
<keyword evidence="3" id="KW-1185">Reference proteome</keyword>
<dbReference type="AlphaFoldDB" id="D1A633"/>
<dbReference type="Proteomes" id="UP000001918">
    <property type="component" value="Chromosome"/>
</dbReference>
<evidence type="ECO:0000256" key="1">
    <source>
        <dbReference type="SAM" id="MobiDB-lite"/>
    </source>
</evidence>
<protein>
    <submittedName>
        <fullName evidence="2">Uncharacterized protein</fullName>
    </submittedName>
</protein>
<gene>
    <name evidence="2" type="ordered locus">Tcur_4610</name>
</gene>
<evidence type="ECO:0000313" key="2">
    <source>
        <dbReference type="EMBL" id="ACZ00132.1"/>
    </source>
</evidence>
<dbReference type="HOGENOM" id="CLU_3297840_0_0_11"/>
<accession>D1A633</accession>
<organism evidence="2 3">
    <name type="scientific">Thermomonospora curvata (strain ATCC 19995 / DSM 43183 / JCM 3096 / KCTC 9072 / NBRC 15933 / NCIMB 10081 / Henssen B9)</name>
    <dbReference type="NCBI Taxonomy" id="471852"/>
    <lineage>
        <taxon>Bacteria</taxon>
        <taxon>Bacillati</taxon>
        <taxon>Actinomycetota</taxon>
        <taxon>Actinomycetes</taxon>
        <taxon>Streptosporangiales</taxon>
        <taxon>Thermomonosporaceae</taxon>
        <taxon>Thermomonospora</taxon>
    </lineage>
</organism>
<proteinExistence type="predicted"/>
<feature type="compositionally biased region" description="Basic and acidic residues" evidence="1">
    <location>
        <begin position="31"/>
        <end position="40"/>
    </location>
</feature>
<name>D1A633_THECD</name>
<reference evidence="2 3" key="1">
    <citation type="journal article" date="2011" name="Stand. Genomic Sci.">
        <title>Complete genome sequence of Thermomonospora curvata type strain (B9).</title>
        <authorList>
            <person name="Chertkov O."/>
            <person name="Sikorski J."/>
            <person name="Nolan M."/>
            <person name="Lapidus A."/>
            <person name="Lucas S."/>
            <person name="Del Rio T.G."/>
            <person name="Tice H."/>
            <person name="Cheng J.F."/>
            <person name="Goodwin L."/>
            <person name="Pitluck S."/>
            <person name="Liolios K."/>
            <person name="Ivanova N."/>
            <person name="Mavromatis K."/>
            <person name="Mikhailova N."/>
            <person name="Ovchinnikova G."/>
            <person name="Pati A."/>
            <person name="Chen A."/>
            <person name="Palaniappan K."/>
            <person name="Djao O.D."/>
            <person name="Land M."/>
            <person name="Hauser L."/>
            <person name="Chang Y.J."/>
            <person name="Jeffries C.D."/>
            <person name="Brettin T."/>
            <person name="Han C."/>
            <person name="Detter J.C."/>
            <person name="Rohde M."/>
            <person name="Goker M."/>
            <person name="Woyke T."/>
            <person name="Bristow J."/>
            <person name="Eisen J.A."/>
            <person name="Markowitz V."/>
            <person name="Hugenholtz P."/>
            <person name="Klenk H.P."/>
            <person name="Kyrpides N.C."/>
        </authorList>
    </citation>
    <scope>NUCLEOTIDE SEQUENCE [LARGE SCALE GENOMIC DNA]</scope>
    <source>
        <strain evidence="3">ATCC 19995 / DSM 43183 / JCM 3096 / KCTC 9072 / NBRC 15933 / NCIMB 10081 / Henssen B9</strain>
    </source>
</reference>
<dbReference type="EMBL" id="CP001738">
    <property type="protein sequence ID" value="ACZ00132.1"/>
    <property type="molecule type" value="Genomic_DNA"/>
</dbReference>